<keyword evidence="6 11" id="KW-0319">Glycerol metabolism</keyword>
<feature type="binding site" evidence="11">
    <location>
        <position position="307"/>
    </location>
    <ligand>
        <name>ADP</name>
        <dbReference type="ChEBI" id="CHEBI:456216"/>
    </ligand>
</feature>
<comment type="function">
    <text evidence="9 11">Key enzyme in the regulation of glycerol uptake and metabolism. Catalyzes the phosphorylation of glycerol to yield sn-glycerol 3-phosphate.</text>
</comment>
<dbReference type="InterPro" id="IPR018485">
    <property type="entry name" value="FGGY_C"/>
</dbReference>
<comment type="similarity">
    <text evidence="2 11 12">Belongs to the FGGY kinase family.</text>
</comment>
<feature type="binding site" evidence="11">
    <location>
        <position position="412"/>
    </location>
    <ligand>
        <name>ADP</name>
        <dbReference type="ChEBI" id="CHEBI:456216"/>
    </ligand>
</feature>
<keyword evidence="7 11" id="KW-0067">ATP-binding</keyword>
<dbReference type="Pfam" id="PF00370">
    <property type="entry name" value="FGGY_N"/>
    <property type="match status" value="1"/>
</dbReference>
<dbReference type="PANTHER" id="PTHR10196:SF69">
    <property type="entry name" value="GLYCEROL KINASE"/>
    <property type="match status" value="1"/>
</dbReference>
<evidence type="ECO:0000256" key="7">
    <source>
        <dbReference type="ARBA" id="ARBA00022840"/>
    </source>
</evidence>
<feature type="binding site" evidence="11">
    <location>
        <position position="133"/>
    </location>
    <ligand>
        <name>glycerol</name>
        <dbReference type="ChEBI" id="CHEBI:17754"/>
    </ligand>
</feature>
<dbReference type="PIRSF" id="PIRSF000538">
    <property type="entry name" value="GlpK"/>
    <property type="match status" value="1"/>
</dbReference>
<evidence type="ECO:0000256" key="8">
    <source>
        <dbReference type="ARBA" id="ARBA00052101"/>
    </source>
</evidence>
<dbReference type="Gene3D" id="3.30.420.40">
    <property type="match status" value="2"/>
</dbReference>
<evidence type="ECO:0000256" key="6">
    <source>
        <dbReference type="ARBA" id="ARBA00022798"/>
    </source>
</evidence>
<feature type="binding site" evidence="11">
    <location>
        <position position="12"/>
    </location>
    <ligand>
        <name>ATP</name>
        <dbReference type="ChEBI" id="CHEBI:30616"/>
    </ligand>
</feature>
<keyword evidence="3 11" id="KW-0808">Transferase</keyword>
<dbReference type="HAMAP" id="MF_00186">
    <property type="entry name" value="Glycerol_kin"/>
    <property type="match status" value="1"/>
</dbReference>
<feature type="binding site" evidence="11">
    <location>
        <position position="82"/>
    </location>
    <ligand>
        <name>glycerol</name>
        <dbReference type="ChEBI" id="CHEBI:17754"/>
    </ligand>
</feature>
<feature type="binding site" evidence="11">
    <location>
        <position position="243"/>
    </location>
    <ligand>
        <name>glycerol</name>
        <dbReference type="ChEBI" id="CHEBI:17754"/>
    </ligand>
</feature>
<comment type="catalytic activity">
    <reaction evidence="8 11">
        <text>glycerol + ATP = sn-glycerol 3-phosphate + ADP + H(+)</text>
        <dbReference type="Rhea" id="RHEA:21644"/>
        <dbReference type="ChEBI" id="CHEBI:15378"/>
        <dbReference type="ChEBI" id="CHEBI:17754"/>
        <dbReference type="ChEBI" id="CHEBI:30616"/>
        <dbReference type="ChEBI" id="CHEBI:57597"/>
        <dbReference type="ChEBI" id="CHEBI:456216"/>
        <dbReference type="EC" id="2.7.1.30"/>
    </reaction>
</comment>
<accession>A0A9D2D8A0</accession>
<dbReference type="Proteomes" id="UP000824025">
    <property type="component" value="Unassembled WGS sequence"/>
</dbReference>
<name>A0A9D2D8A0_9FIRM</name>
<feature type="domain" description="Carbohydrate kinase FGGY C-terminal" evidence="14">
    <location>
        <begin position="259"/>
        <end position="447"/>
    </location>
</feature>
<dbReference type="InterPro" id="IPR043129">
    <property type="entry name" value="ATPase_NBD"/>
</dbReference>
<evidence type="ECO:0000256" key="11">
    <source>
        <dbReference type="HAMAP-Rule" id="MF_00186"/>
    </source>
</evidence>
<evidence type="ECO:0000256" key="2">
    <source>
        <dbReference type="ARBA" id="ARBA00009156"/>
    </source>
</evidence>
<dbReference type="Pfam" id="PF02782">
    <property type="entry name" value="FGGY_C"/>
    <property type="match status" value="1"/>
</dbReference>
<comment type="subunit">
    <text evidence="10 11">Homotetramer and homodimer (in equilibrium).</text>
</comment>
<dbReference type="NCBIfam" id="TIGR01311">
    <property type="entry name" value="glycerol_kin"/>
    <property type="match status" value="1"/>
</dbReference>
<feature type="binding site" evidence="11">
    <location>
        <position position="13"/>
    </location>
    <ligand>
        <name>ATP</name>
        <dbReference type="ChEBI" id="CHEBI:30616"/>
    </ligand>
</feature>
<dbReference type="AlphaFoldDB" id="A0A9D2D8A0"/>
<feature type="binding site" evidence="11">
    <location>
        <position position="307"/>
    </location>
    <ligand>
        <name>ATP</name>
        <dbReference type="ChEBI" id="CHEBI:30616"/>
    </ligand>
</feature>
<protein>
    <recommendedName>
        <fullName evidence="11">Glycerol kinase</fullName>
        <ecNumber evidence="11">2.7.1.30</ecNumber>
    </recommendedName>
    <alternativeName>
        <fullName evidence="11">ATP:glycerol 3-phosphotransferase</fullName>
    </alternativeName>
    <alternativeName>
        <fullName evidence="11">Glycerokinase</fullName>
        <shortName evidence="11">GK</shortName>
    </alternativeName>
</protein>
<organism evidence="15 16">
    <name type="scientific">Candidatus Borkfalkia avicola</name>
    <dbReference type="NCBI Taxonomy" id="2838503"/>
    <lineage>
        <taxon>Bacteria</taxon>
        <taxon>Bacillati</taxon>
        <taxon>Bacillota</taxon>
        <taxon>Clostridia</taxon>
        <taxon>Christensenellales</taxon>
        <taxon>Christensenellaceae</taxon>
        <taxon>Candidatus Borkfalkia</taxon>
    </lineage>
</organism>
<feature type="binding site" evidence="11">
    <location>
        <position position="16"/>
    </location>
    <ligand>
        <name>ADP</name>
        <dbReference type="ChEBI" id="CHEBI:456216"/>
    </ligand>
</feature>
<evidence type="ECO:0000259" key="13">
    <source>
        <dbReference type="Pfam" id="PF00370"/>
    </source>
</evidence>
<feature type="binding site" evidence="11">
    <location>
        <position position="133"/>
    </location>
    <ligand>
        <name>sn-glycerol 3-phosphate</name>
        <dbReference type="ChEBI" id="CHEBI:57597"/>
    </ligand>
</feature>
<feature type="binding site" evidence="11">
    <location>
        <position position="242"/>
    </location>
    <ligand>
        <name>sn-glycerol 3-phosphate</name>
        <dbReference type="ChEBI" id="CHEBI:57597"/>
    </ligand>
</feature>
<evidence type="ECO:0000256" key="1">
    <source>
        <dbReference type="ARBA" id="ARBA00005190"/>
    </source>
</evidence>
<dbReference type="GO" id="GO:0005524">
    <property type="term" value="F:ATP binding"/>
    <property type="evidence" value="ECO:0007669"/>
    <property type="project" value="UniProtKB-UniRule"/>
</dbReference>
<dbReference type="SUPFAM" id="SSF53067">
    <property type="entry name" value="Actin-like ATPase domain"/>
    <property type="match status" value="2"/>
</dbReference>
<feature type="binding site" evidence="11">
    <location>
        <position position="311"/>
    </location>
    <ligand>
        <name>ATP</name>
        <dbReference type="ChEBI" id="CHEBI:30616"/>
    </ligand>
</feature>
<dbReference type="EMBL" id="DXCF01000042">
    <property type="protein sequence ID" value="HIZ10428.1"/>
    <property type="molecule type" value="Genomic_DNA"/>
</dbReference>
<evidence type="ECO:0000256" key="10">
    <source>
        <dbReference type="ARBA" id="ARBA00063665"/>
    </source>
</evidence>
<evidence type="ECO:0000256" key="4">
    <source>
        <dbReference type="ARBA" id="ARBA00022741"/>
    </source>
</evidence>
<feature type="binding site" evidence="11">
    <location>
        <position position="82"/>
    </location>
    <ligand>
        <name>sn-glycerol 3-phosphate</name>
        <dbReference type="ChEBI" id="CHEBI:57597"/>
    </ligand>
</feature>
<comment type="pathway">
    <text evidence="1 11">Polyol metabolism; glycerol degradation via glycerol kinase pathway; sn-glycerol 3-phosphate from glycerol: step 1/1.</text>
</comment>
<feature type="binding site" evidence="11">
    <location>
        <position position="242"/>
    </location>
    <ligand>
        <name>glycerol</name>
        <dbReference type="ChEBI" id="CHEBI:17754"/>
    </ligand>
</feature>
<dbReference type="GO" id="GO:0005829">
    <property type="term" value="C:cytosol"/>
    <property type="evidence" value="ECO:0007669"/>
    <property type="project" value="TreeGrafter"/>
</dbReference>
<dbReference type="FunFam" id="3.30.420.40:FF:000007">
    <property type="entry name" value="Glycerol kinase"/>
    <property type="match status" value="1"/>
</dbReference>
<dbReference type="CDD" id="cd07786">
    <property type="entry name" value="FGGY_EcGK_like"/>
    <property type="match status" value="1"/>
</dbReference>
<dbReference type="FunFam" id="3.30.420.40:FF:000008">
    <property type="entry name" value="Glycerol kinase"/>
    <property type="match status" value="1"/>
</dbReference>
<dbReference type="PANTHER" id="PTHR10196">
    <property type="entry name" value="SUGAR KINASE"/>
    <property type="match status" value="1"/>
</dbReference>
<proteinExistence type="inferred from homology"/>
<keyword evidence="4 11" id="KW-0547">Nucleotide-binding</keyword>
<dbReference type="InterPro" id="IPR018483">
    <property type="entry name" value="Carb_kinase_FGGY_CS"/>
</dbReference>
<feature type="binding site" evidence="11">
    <location>
        <position position="12"/>
    </location>
    <ligand>
        <name>ADP</name>
        <dbReference type="ChEBI" id="CHEBI:456216"/>
    </ligand>
</feature>
<feature type="domain" description="Carbohydrate kinase FGGY N-terminal" evidence="13">
    <location>
        <begin position="4"/>
        <end position="249"/>
    </location>
</feature>
<dbReference type="PROSITE" id="PS00445">
    <property type="entry name" value="FGGY_KINASES_2"/>
    <property type="match status" value="1"/>
</dbReference>
<feature type="binding site" evidence="11">
    <location>
        <position position="264"/>
    </location>
    <ligand>
        <name>ADP</name>
        <dbReference type="ChEBI" id="CHEBI:456216"/>
    </ligand>
</feature>
<comment type="activity regulation">
    <text evidence="11">Activated by phosphorylation and inhibited by fructose 1,6-bisphosphate (FBP).</text>
</comment>
<feature type="binding site" evidence="11">
    <location>
        <position position="83"/>
    </location>
    <ligand>
        <name>glycerol</name>
        <dbReference type="ChEBI" id="CHEBI:17754"/>
    </ligand>
</feature>
<feature type="binding site" evidence="11">
    <location>
        <position position="14"/>
    </location>
    <ligand>
        <name>ATP</name>
        <dbReference type="ChEBI" id="CHEBI:30616"/>
    </ligand>
</feature>
<evidence type="ECO:0000256" key="5">
    <source>
        <dbReference type="ARBA" id="ARBA00022777"/>
    </source>
</evidence>
<dbReference type="InterPro" id="IPR000577">
    <property type="entry name" value="Carb_kinase_FGGY"/>
</dbReference>
<reference evidence="15" key="1">
    <citation type="journal article" date="2021" name="PeerJ">
        <title>Extensive microbial diversity within the chicken gut microbiome revealed by metagenomics and culture.</title>
        <authorList>
            <person name="Gilroy R."/>
            <person name="Ravi A."/>
            <person name="Getino M."/>
            <person name="Pursley I."/>
            <person name="Horton D.L."/>
            <person name="Alikhan N.F."/>
            <person name="Baker D."/>
            <person name="Gharbi K."/>
            <person name="Hall N."/>
            <person name="Watson M."/>
            <person name="Adriaenssens E.M."/>
            <person name="Foster-Nyarko E."/>
            <person name="Jarju S."/>
            <person name="Secka A."/>
            <person name="Antonio M."/>
            <person name="Oren A."/>
            <person name="Chaudhuri R.R."/>
            <person name="La Ragione R."/>
            <person name="Hildebrand F."/>
            <person name="Pallen M.J."/>
        </authorList>
    </citation>
    <scope>NUCLEOTIDE SEQUENCE</scope>
    <source>
        <strain evidence="15">CHK192-19661</strain>
    </source>
</reference>
<dbReference type="EC" id="2.7.1.30" evidence="11"/>
<feature type="binding site" evidence="11">
    <location>
        <position position="83"/>
    </location>
    <ligand>
        <name>sn-glycerol 3-phosphate</name>
        <dbReference type="ChEBI" id="CHEBI:57597"/>
    </ligand>
</feature>
<evidence type="ECO:0000256" key="12">
    <source>
        <dbReference type="RuleBase" id="RU003733"/>
    </source>
</evidence>
<dbReference type="GO" id="GO:0006072">
    <property type="term" value="P:glycerol-3-phosphate metabolic process"/>
    <property type="evidence" value="ECO:0007669"/>
    <property type="project" value="InterPro"/>
</dbReference>
<comment type="caution">
    <text evidence="15">The sequence shown here is derived from an EMBL/GenBank/DDBJ whole genome shotgun (WGS) entry which is preliminary data.</text>
</comment>
<evidence type="ECO:0000313" key="16">
    <source>
        <dbReference type="Proteomes" id="UP000824025"/>
    </source>
</evidence>
<gene>
    <name evidence="11 15" type="primary">glpK</name>
    <name evidence="15" type="ORF">H9726_08080</name>
</gene>
<dbReference type="NCBIfam" id="NF000756">
    <property type="entry name" value="PRK00047.1"/>
    <property type="match status" value="1"/>
</dbReference>
<evidence type="ECO:0000313" key="15">
    <source>
        <dbReference type="EMBL" id="HIZ10428.1"/>
    </source>
</evidence>
<feature type="binding site" evidence="11">
    <location>
        <position position="12"/>
    </location>
    <ligand>
        <name>sn-glycerol 3-phosphate</name>
        <dbReference type="ChEBI" id="CHEBI:57597"/>
    </ligand>
</feature>
<feature type="binding site" evidence="11">
    <location>
        <position position="264"/>
    </location>
    <ligand>
        <name>ATP</name>
        <dbReference type="ChEBI" id="CHEBI:30616"/>
    </ligand>
</feature>
<dbReference type="GO" id="GO:0004370">
    <property type="term" value="F:glycerol kinase activity"/>
    <property type="evidence" value="ECO:0007669"/>
    <property type="project" value="UniProtKB-UniRule"/>
</dbReference>
<keyword evidence="5 11" id="KW-0418">Kinase</keyword>
<dbReference type="GO" id="GO:0019563">
    <property type="term" value="P:glycerol catabolic process"/>
    <property type="evidence" value="ECO:0007669"/>
    <property type="project" value="UniProtKB-UniRule"/>
</dbReference>
<evidence type="ECO:0000259" key="14">
    <source>
        <dbReference type="Pfam" id="PF02782"/>
    </source>
</evidence>
<feature type="binding site" evidence="11">
    <location>
        <position position="408"/>
    </location>
    <ligand>
        <name>ATP</name>
        <dbReference type="ChEBI" id="CHEBI:30616"/>
    </ligand>
</feature>
<sequence length="500" mass="54226">MKKYIAAFDQGTTSSRTLLIDREGKIAACEAETFPQIYPRPGWVEHDPRDIRASQMRSFHAALKKCGADVSDIEAVGIANQRETVIVWDRNTGKPVYNAIVWQCRRTSALCERIAARHGKTIYEKTGLNVDAYFSASKIGWILENVPFARERAERGDLLFGTVDTYLIWKLTGGKVHATDYTNASRTMLFNIHKPEWDTELCRIFGVPVSVLPAVKPSGADYGLTDKEVFGAEVPVCAAVGDQQGALFGQFCTRKGDVKNTYGTGCFLLMNTGREAVRSENGLITTLAASLGEKPAYALEGSVFVAGALVQWLRDGLGLVSSAAETEALAASVPDTGGVSLVPAFVGLGAPHWDPDCRGMLCGITRGTTRAHIVRAALESVALQVFDVVHAMEQDVRAGIGRLCADGGASANNFLMQFQADVLGAEVVRPSDMETTALGAAYLAGLSCGFWKDADALRGRRQGSTVFRPQMSDAARAEKLLAWEDALSRCMYRPRKGREL</sequence>
<evidence type="ECO:0000256" key="3">
    <source>
        <dbReference type="ARBA" id="ARBA00022679"/>
    </source>
</evidence>
<feature type="binding site" evidence="11">
    <location>
        <position position="408"/>
    </location>
    <ligand>
        <name>ADP</name>
        <dbReference type="ChEBI" id="CHEBI:456216"/>
    </ligand>
</feature>
<reference evidence="15" key="2">
    <citation type="submission" date="2021-04" db="EMBL/GenBank/DDBJ databases">
        <authorList>
            <person name="Gilroy R."/>
        </authorList>
    </citation>
    <scope>NUCLEOTIDE SEQUENCE</scope>
    <source>
        <strain evidence="15">CHK192-19661</strain>
    </source>
</reference>
<dbReference type="InterPro" id="IPR018484">
    <property type="entry name" value="FGGY_N"/>
</dbReference>
<dbReference type="InterPro" id="IPR005999">
    <property type="entry name" value="Glycerol_kin"/>
</dbReference>
<evidence type="ECO:0000256" key="9">
    <source>
        <dbReference type="ARBA" id="ARBA00054633"/>
    </source>
</evidence>